<dbReference type="EMBL" id="KV591651">
    <property type="protein sequence ID" value="OPL21446.1"/>
    <property type="molecule type" value="Genomic_DNA"/>
</dbReference>
<reference evidence="1 2" key="1">
    <citation type="journal article" date="2016" name="PLoS ONE">
        <title>A First Insight into the Genome of the Filter-Feeder Mussel Mytilus galloprovincialis.</title>
        <authorList>
            <person name="Murgarella M."/>
            <person name="Puiu D."/>
            <person name="Novoa B."/>
            <person name="Figueras A."/>
            <person name="Posada D."/>
            <person name="Canchaya C."/>
        </authorList>
    </citation>
    <scope>NUCLEOTIDE SEQUENCE [LARGE SCALE GENOMIC DNA]</scope>
    <source>
        <tissue evidence="1">Muscle</tissue>
    </source>
</reference>
<proteinExistence type="predicted"/>
<gene>
    <name evidence="1" type="ORF">AM593_06257</name>
</gene>
<dbReference type="Proteomes" id="UP000266721">
    <property type="component" value="Unassembled WGS sequence"/>
</dbReference>
<dbReference type="SUPFAM" id="SSF52047">
    <property type="entry name" value="RNI-like"/>
    <property type="match status" value="1"/>
</dbReference>
<organism evidence="1 2">
    <name type="scientific">Mytilus galloprovincialis</name>
    <name type="common">Mediterranean mussel</name>
    <dbReference type="NCBI Taxonomy" id="29158"/>
    <lineage>
        <taxon>Eukaryota</taxon>
        <taxon>Metazoa</taxon>
        <taxon>Spiralia</taxon>
        <taxon>Lophotrochozoa</taxon>
        <taxon>Mollusca</taxon>
        <taxon>Bivalvia</taxon>
        <taxon>Autobranchia</taxon>
        <taxon>Pteriomorphia</taxon>
        <taxon>Mytilida</taxon>
        <taxon>Mytiloidea</taxon>
        <taxon>Mytilidae</taxon>
        <taxon>Mytilinae</taxon>
        <taxon>Mytilus</taxon>
    </lineage>
</organism>
<feature type="non-terminal residue" evidence="1">
    <location>
        <position position="1"/>
    </location>
</feature>
<evidence type="ECO:0000313" key="2">
    <source>
        <dbReference type="Proteomes" id="UP000266721"/>
    </source>
</evidence>
<keyword evidence="2" id="KW-1185">Reference proteome</keyword>
<comment type="caution">
    <text evidence="1">The sequence shown here is derived from an EMBL/GenBank/DDBJ whole genome shotgun (WGS) entry which is preliminary data.</text>
</comment>
<accession>A0A3L5TQI4</accession>
<evidence type="ECO:0000313" key="1">
    <source>
        <dbReference type="EMBL" id="OPL21446.1"/>
    </source>
</evidence>
<sequence>LKQLSTLTIESCNHLSTVKVHSMSNLKMMTLKWCSMINYFNVVDVNLLKLDVTGCNFAHFTLLSATLSDLSLSGVCTQPSHTMSLKCISVPSGVTSFSITALKRLQAITTEKPIKIQHLKLNNLIKFTPSSRVDILRTCSSTLTKLEVRAIPKEQALCLELPKLESLTLDQGIDLVELGMFHK</sequence>
<protein>
    <submittedName>
        <fullName evidence="1">Uncharacterized protein</fullName>
    </submittedName>
</protein>
<name>A0A3L5TQI4_MYTGA</name>
<dbReference type="AlphaFoldDB" id="A0A3L5TQI4"/>